<comment type="catalytic activity">
    <reaction evidence="15 17">
        <text>L-threonyl-[protein] + ATP = O-phospho-L-threonyl-[protein] + ADP + H(+)</text>
        <dbReference type="Rhea" id="RHEA:46608"/>
        <dbReference type="Rhea" id="RHEA-COMP:11060"/>
        <dbReference type="Rhea" id="RHEA-COMP:11605"/>
        <dbReference type="ChEBI" id="CHEBI:15378"/>
        <dbReference type="ChEBI" id="CHEBI:30013"/>
        <dbReference type="ChEBI" id="CHEBI:30616"/>
        <dbReference type="ChEBI" id="CHEBI:61977"/>
        <dbReference type="ChEBI" id="CHEBI:456216"/>
        <dbReference type="EC" id="2.7.11.1"/>
    </reaction>
</comment>
<evidence type="ECO:0000313" key="24">
    <source>
        <dbReference type="Proteomes" id="UP000008311"/>
    </source>
</evidence>
<dbReference type="Pfam" id="PF01453">
    <property type="entry name" value="B_lectin"/>
    <property type="match status" value="1"/>
</dbReference>
<dbReference type="eggNOG" id="ENOG502QRH4">
    <property type="taxonomic scope" value="Eukaryota"/>
</dbReference>
<dbReference type="PROSITE" id="PS50927">
    <property type="entry name" value="BULB_LECTIN"/>
    <property type="match status" value="1"/>
</dbReference>
<dbReference type="PIRSF" id="PIRSF000641">
    <property type="entry name" value="SRK"/>
    <property type="match status" value="1"/>
</dbReference>
<dbReference type="FunFam" id="1.10.510.10:FF:000537">
    <property type="entry name" value="Putative receptor-like protein kinase"/>
    <property type="match status" value="1"/>
</dbReference>
<keyword evidence="12" id="KW-1015">Disulfide bond</keyword>
<dbReference type="SMART" id="SM00220">
    <property type="entry name" value="S_TKc"/>
    <property type="match status" value="1"/>
</dbReference>
<dbReference type="Proteomes" id="UP000008311">
    <property type="component" value="Unassembled WGS sequence"/>
</dbReference>
<dbReference type="EC" id="2.7.11.1" evidence="17"/>
<comment type="similarity">
    <text evidence="17">Belongs to the protein kinase superfamily. Ser/Thr protein kinase family.</text>
</comment>
<evidence type="ECO:0000313" key="23">
    <source>
        <dbReference type="EMBL" id="EEF52341.1"/>
    </source>
</evidence>
<evidence type="ECO:0000256" key="7">
    <source>
        <dbReference type="ARBA" id="ARBA00022741"/>
    </source>
</evidence>
<keyword evidence="4 17" id="KW-0808">Transferase</keyword>
<dbReference type="PROSITE" id="PS00107">
    <property type="entry name" value="PROTEIN_KINASE_ATP"/>
    <property type="match status" value="1"/>
</dbReference>
<gene>
    <name evidence="23" type="ORF">RCOM_1588810</name>
</gene>
<proteinExistence type="inferred from homology"/>
<dbReference type="Pfam" id="PF08276">
    <property type="entry name" value="PAN_2"/>
    <property type="match status" value="1"/>
</dbReference>
<dbReference type="PROSITE" id="PS00108">
    <property type="entry name" value="PROTEIN_KINASE_ST"/>
    <property type="match status" value="1"/>
</dbReference>
<evidence type="ECO:0000256" key="4">
    <source>
        <dbReference type="ARBA" id="ARBA00022679"/>
    </source>
</evidence>
<comment type="catalytic activity">
    <reaction evidence="16 17">
        <text>L-seryl-[protein] + ATP = O-phospho-L-seryl-[protein] + ADP + H(+)</text>
        <dbReference type="Rhea" id="RHEA:17989"/>
        <dbReference type="Rhea" id="RHEA-COMP:9863"/>
        <dbReference type="Rhea" id="RHEA-COMP:11604"/>
        <dbReference type="ChEBI" id="CHEBI:15378"/>
        <dbReference type="ChEBI" id="CHEBI:29999"/>
        <dbReference type="ChEBI" id="CHEBI:30616"/>
        <dbReference type="ChEBI" id="CHEBI:83421"/>
        <dbReference type="ChEBI" id="CHEBI:456216"/>
        <dbReference type="EC" id="2.7.11.1"/>
    </reaction>
</comment>
<dbReference type="InParanoid" id="B9R761"/>
<evidence type="ECO:0000256" key="9">
    <source>
        <dbReference type="ARBA" id="ARBA00022840"/>
    </source>
</evidence>
<dbReference type="GO" id="GO:0048544">
    <property type="term" value="P:recognition of pollen"/>
    <property type="evidence" value="ECO:0007669"/>
    <property type="project" value="InterPro"/>
</dbReference>
<dbReference type="CDD" id="cd00028">
    <property type="entry name" value="B_lectin"/>
    <property type="match status" value="1"/>
</dbReference>
<dbReference type="InterPro" id="IPR008271">
    <property type="entry name" value="Ser/Thr_kinase_AS"/>
</dbReference>
<keyword evidence="14" id="KW-0325">Glycoprotein</keyword>
<evidence type="ECO:0000256" key="11">
    <source>
        <dbReference type="ARBA" id="ARBA00023136"/>
    </source>
</evidence>
<dbReference type="GO" id="GO:0004672">
    <property type="term" value="F:protein kinase activity"/>
    <property type="evidence" value="ECO:0000318"/>
    <property type="project" value="GO_Central"/>
</dbReference>
<evidence type="ECO:0000256" key="17">
    <source>
        <dbReference type="PIRNR" id="PIRNR000641"/>
    </source>
</evidence>
<dbReference type="GO" id="GO:0004674">
    <property type="term" value="F:protein serine/threonine kinase activity"/>
    <property type="evidence" value="ECO:0007669"/>
    <property type="project" value="UniProtKB-KW"/>
</dbReference>
<dbReference type="InterPro" id="IPR003609">
    <property type="entry name" value="Pan_app"/>
</dbReference>
<keyword evidence="7 17" id="KW-0547">Nucleotide-binding</keyword>
<feature type="domain" description="Apple" evidence="22">
    <location>
        <begin position="251"/>
        <end position="321"/>
    </location>
</feature>
<keyword evidence="5 19" id="KW-0812">Transmembrane</keyword>
<feature type="domain" description="Bulb-type lectin" evidence="21">
    <location>
        <begin position="1"/>
        <end position="68"/>
    </location>
</feature>
<dbReference type="SMART" id="SM00473">
    <property type="entry name" value="PAN_AP"/>
    <property type="match status" value="1"/>
</dbReference>
<keyword evidence="6" id="KW-0732">Signal</keyword>
<evidence type="ECO:0000256" key="12">
    <source>
        <dbReference type="ARBA" id="ARBA00023157"/>
    </source>
</evidence>
<evidence type="ECO:0000256" key="6">
    <source>
        <dbReference type="ARBA" id="ARBA00022729"/>
    </source>
</evidence>
<dbReference type="GO" id="GO:0005524">
    <property type="term" value="F:ATP binding"/>
    <property type="evidence" value="ECO:0007669"/>
    <property type="project" value="UniProtKB-UniRule"/>
</dbReference>
<dbReference type="CDD" id="cd01098">
    <property type="entry name" value="PAN_AP_plant"/>
    <property type="match status" value="1"/>
</dbReference>
<evidence type="ECO:0000256" key="8">
    <source>
        <dbReference type="ARBA" id="ARBA00022777"/>
    </source>
</evidence>
<dbReference type="Gene3D" id="1.10.510.10">
    <property type="entry name" value="Transferase(Phosphotransferase) domain 1"/>
    <property type="match status" value="1"/>
</dbReference>
<evidence type="ECO:0000256" key="13">
    <source>
        <dbReference type="ARBA" id="ARBA00023170"/>
    </source>
</evidence>
<feature type="binding site" evidence="18">
    <location>
        <position position="452"/>
    </location>
    <ligand>
        <name>ATP</name>
        <dbReference type="ChEBI" id="CHEBI:30616"/>
    </ligand>
</feature>
<dbReference type="AlphaFoldDB" id="B9R761"/>
<dbReference type="PROSITE" id="PS50011">
    <property type="entry name" value="PROTEIN_KINASE_DOM"/>
    <property type="match status" value="1"/>
</dbReference>
<evidence type="ECO:0000256" key="5">
    <source>
        <dbReference type="ARBA" id="ARBA00022692"/>
    </source>
</evidence>
<dbReference type="Pfam" id="PF00069">
    <property type="entry name" value="Pkinase"/>
    <property type="match status" value="1"/>
</dbReference>
<dbReference type="Gene3D" id="3.30.200.20">
    <property type="entry name" value="Phosphorylase Kinase, domain 1"/>
    <property type="match status" value="1"/>
</dbReference>
<dbReference type="InterPro" id="IPR017441">
    <property type="entry name" value="Protein_kinase_ATP_BS"/>
</dbReference>
<name>B9R761_RICCO</name>
<organism evidence="23 24">
    <name type="scientific">Ricinus communis</name>
    <name type="common">Castor bean</name>
    <dbReference type="NCBI Taxonomy" id="3988"/>
    <lineage>
        <taxon>Eukaryota</taxon>
        <taxon>Viridiplantae</taxon>
        <taxon>Streptophyta</taxon>
        <taxon>Embryophyta</taxon>
        <taxon>Tracheophyta</taxon>
        <taxon>Spermatophyta</taxon>
        <taxon>Magnoliopsida</taxon>
        <taxon>eudicotyledons</taxon>
        <taxon>Gunneridae</taxon>
        <taxon>Pentapetalae</taxon>
        <taxon>rosids</taxon>
        <taxon>fabids</taxon>
        <taxon>Malpighiales</taxon>
        <taxon>Euphorbiaceae</taxon>
        <taxon>Acalyphoideae</taxon>
        <taxon>Acalypheae</taxon>
        <taxon>Ricinus</taxon>
    </lineage>
</organism>
<sequence length="709" mass="80387">MANRDQPINGKRSKLSLLKNGNLILTDVDHVVWATNTIAKSSDSLQLRDTGNLVLVTAEGVILWQSYDYPTDTLLPLQSLTRNTMLVSSRSLSNFSSGFYKLAFNDDNVLRLLYDGPDVSSIYWPEQHHLGYQPGRTLYNSSRIAFLDSLGEFTSSDKFEFFSADYGEGLQLRLTLDFDGNLRLYSRGNGSWVVSWQVFADTCMIHGACGPNSMCSFKLGIGRKCSCLPGFRLRSYTDLSHGCEPEFNFSCDSNETTFLQLPHVESYGYDITYTQNYTLERCKRLCLGRCDCKGFVYQVGSCYPKTQLQNGYSTPYFAGDLYVKVPKDSYFSNNLTVNSISSLRCPTQIVAQLDRRYARSHRNWPLEFLLWFFGLIGAIEMLMILVWLLLIRSWQNRDASDQACLLAATGFRRFTYSELKKATRNFREEIGRGGGGIVYKGILRDHRVAAIKRLNKSNQGEAEFLAELSTIGKLNHMNLIAMWGYCVEGNRRLLVYEYMEHGSLAKTLSAKELDWKKRFEIAVGTAKGLAYLHEECLEWVVHCDVKPENVLLDSDYQPKVSDFGLSRLLNRSGIRNIDFSRMRGTRGYMAPDWLFNLPITAKVDVYSYGIVVLEMVTGKSPALGDHATCSNQAGEQERLVEWIKKKKSGVAAKTIWVKEIIDPTVGSGYDTKKLETMIEVALQCVEENKDARPTMSQVVEMLVRNENDH</sequence>
<dbReference type="InterPro" id="IPR011009">
    <property type="entry name" value="Kinase-like_dom_sf"/>
</dbReference>
<evidence type="ECO:0000259" key="21">
    <source>
        <dbReference type="PROSITE" id="PS50927"/>
    </source>
</evidence>
<evidence type="ECO:0000256" key="14">
    <source>
        <dbReference type="ARBA" id="ARBA00023180"/>
    </source>
</evidence>
<dbReference type="FunFam" id="3.30.200.20:FF:000059">
    <property type="entry name" value="S-receptor-like serine/threonine-protein kinase"/>
    <property type="match status" value="1"/>
</dbReference>
<dbReference type="Pfam" id="PF00954">
    <property type="entry name" value="S_locus_glycop"/>
    <property type="match status" value="1"/>
</dbReference>
<evidence type="ECO:0000259" key="20">
    <source>
        <dbReference type="PROSITE" id="PS50011"/>
    </source>
</evidence>
<dbReference type="SMART" id="SM00108">
    <property type="entry name" value="B_lectin"/>
    <property type="match status" value="1"/>
</dbReference>
<keyword evidence="10 19" id="KW-1133">Transmembrane helix</keyword>
<dbReference type="InterPro" id="IPR036426">
    <property type="entry name" value="Bulb-type_lectin_dom_sf"/>
</dbReference>
<dbReference type="EMBL" id="EQ973772">
    <property type="protein sequence ID" value="EEF52341.1"/>
    <property type="molecule type" value="Genomic_DNA"/>
</dbReference>
<accession>B9R761</accession>
<dbReference type="GO" id="GO:0016020">
    <property type="term" value="C:membrane"/>
    <property type="evidence" value="ECO:0007669"/>
    <property type="project" value="UniProtKB-SubCell"/>
</dbReference>
<keyword evidence="13" id="KW-0675">Receptor</keyword>
<dbReference type="GO" id="GO:0106310">
    <property type="term" value="F:protein serine kinase activity"/>
    <property type="evidence" value="ECO:0007669"/>
    <property type="project" value="RHEA"/>
</dbReference>
<dbReference type="SUPFAM" id="SSF51110">
    <property type="entry name" value="alpha-D-mannose-specific plant lectins"/>
    <property type="match status" value="1"/>
</dbReference>
<evidence type="ECO:0000256" key="18">
    <source>
        <dbReference type="PROSITE-ProRule" id="PRU10141"/>
    </source>
</evidence>
<dbReference type="InterPro" id="IPR000858">
    <property type="entry name" value="S_locus_glycoprot_dom"/>
</dbReference>
<keyword evidence="2 17" id="KW-0723">Serine/threonine-protein kinase</keyword>
<evidence type="ECO:0000256" key="10">
    <source>
        <dbReference type="ARBA" id="ARBA00022989"/>
    </source>
</evidence>
<evidence type="ECO:0000256" key="15">
    <source>
        <dbReference type="ARBA" id="ARBA00047899"/>
    </source>
</evidence>
<dbReference type="PANTHER" id="PTHR47974:SF3">
    <property type="entry name" value="RECEPTOR-LIKE SERINE_THREONINE-PROTEIN KINASE"/>
    <property type="match status" value="1"/>
</dbReference>
<evidence type="ECO:0000256" key="2">
    <source>
        <dbReference type="ARBA" id="ARBA00022527"/>
    </source>
</evidence>
<comment type="subcellular location">
    <subcellularLocation>
        <location evidence="1">Membrane</location>
        <topology evidence="1">Single-pass type I membrane protein</topology>
    </subcellularLocation>
</comment>
<evidence type="ECO:0000256" key="3">
    <source>
        <dbReference type="ARBA" id="ARBA00022536"/>
    </source>
</evidence>
<feature type="transmembrane region" description="Helical" evidence="19">
    <location>
        <begin position="368"/>
        <end position="390"/>
    </location>
</feature>
<evidence type="ECO:0000256" key="19">
    <source>
        <dbReference type="SAM" id="Phobius"/>
    </source>
</evidence>
<keyword evidence="9 17" id="KW-0067">ATP-binding</keyword>
<dbReference type="InterPro" id="IPR001480">
    <property type="entry name" value="Bulb-type_lectin_dom"/>
</dbReference>
<evidence type="ECO:0000256" key="16">
    <source>
        <dbReference type="ARBA" id="ARBA00048679"/>
    </source>
</evidence>
<keyword evidence="8 17" id="KW-0418">Kinase</keyword>
<reference evidence="24" key="1">
    <citation type="journal article" date="2010" name="Nat. Biotechnol.">
        <title>Draft genome sequence of the oilseed species Ricinus communis.</title>
        <authorList>
            <person name="Chan A.P."/>
            <person name="Crabtree J."/>
            <person name="Zhao Q."/>
            <person name="Lorenzi H."/>
            <person name="Orvis J."/>
            <person name="Puiu D."/>
            <person name="Melake-Berhan A."/>
            <person name="Jones K.M."/>
            <person name="Redman J."/>
            <person name="Chen G."/>
            <person name="Cahoon E.B."/>
            <person name="Gedil M."/>
            <person name="Stanke M."/>
            <person name="Haas B.J."/>
            <person name="Wortman J.R."/>
            <person name="Fraser-Liggett C.M."/>
            <person name="Ravel J."/>
            <person name="Rabinowicz P.D."/>
        </authorList>
    </citation>
    <scope>NUCLEOTIDE SEQUENCE [LARGE SCALE GENOMIC DNA]</scope>
    <source>
        <strain evidence="24">cv. Hale</strain>
    </source>
</reference>
<feature type="domain" description="Protein kinase" evidence="20">
    <location>
        <begin position="424"/>
        <end position="709"/>
    </location>
</feature>
<dbReference type="CDD" id="cd14066">
    <property type="entry name" value="STKc_IRAK"/>
    <property type="match status" value="1"/>
</dbReference>
<evidence type="ECO:0000259" key="22">
    <source>
        <dbReference type="PROSITE" id="PS50948"/>
    </source>
</evidence>
<evidence type="ECO:0000256" key="1">
    <source>
        <dbReference type="ARBA" id="ARBA00004479"/>
    </source>
</evidence>
<dbReference type="PROSITE" id="PS50948">
    <property type="entry name" value="PAN"/>
    <property type="match status" value="1"/>
</dbReference>
<keyword evidence="3" id="KW-0245">EGF-like domain</keyword>
<dbReference type="InterPro" id="IPR024171">
    <property type="entry name" value="SRK-like_kinase"/>
</dbReference>
<keyword evidence="24" id="KW-1185">Reference proteome</keyword>
<protein>
    <recommendedName>
        <fullName evidence="17">Receptor-like serine/threonine-protein kinase</fullName>
        <ecNumber evidence="17">2.7.11.1</ecNumber>
    </recommendedName>
</protein>
<dbReference type="Gene3D" id="2.90.10.10">
    <property type="entry name" value="Bulb-type lectin domain"/>
    <property type="match status" value="1"/>
</dbReference>
<dbReference type="PANTHER" id="PTHR47974">
    <property type="entry name" value="OS07G0415500 PROTEIN"/>
    <property type="match status" value="1"/>
</dbReference>
<keyword evidence="11 19" id="KW-0472">Membrane</keyword>
<dbReference type="InterPro" id="IPR000719">
    <property type="entry name" value="Prot_kinase_dom"/>
</dbReference>
<dbReference type="SUPFAM" id="SSF56112">
    <property type="entry name" value="Protein kinase-like (PK-like)"/>
    <property type="match status" value="1"/>
</dbReference>